<keyword evidence="2" id="KW-1185">Reference proteome</keyword>
<dbReference type="UCSC" id="F45D11.10">
    <property type="organism name" value="c. elegans"/>
</dbReference>
<dbReference type="OrthoDB" id="5910309at2759"/>
<dbReference type="AGR" id="WB:WBGene00018456"/>
<evidence type="ECO:0000313" key="1">
    <source>
        <dbReference type="EMBL" id="CCD66365.1"/>
    </source>
</evidence>
<evidence type="ECO:0000313" key="3">
    <source>
        <dbReference type="WormBase" id="F45D11.10a"/>
    </source>
</evidence>
<reference evidence="1 2" key="1">
    <citation type="journal article" date="1998" name="Science">
        <title>Genome sequence of the nematode C. elegans: a platform for investigating biology.</title>
        <authorList>
            <consortium name="The C. elegans sequencing consortium"/>
            <person name="Sulson J.E."/>
            <person name="Waterston R."/>
        </authorList>
    </citation>
    <scope>NUCLEOTIDE SEQUENCE [LARGE SCALE GENOMIC DNA]</scope>
    <source>
        <strain evidence="1 2">Bristol N2</strain>
    </source>
</reference>
<dbReference type="InterPro" id="IPR021942">
    <property type="entry name" value="DUF3557"/>
</dbReference>
<dbReference type="InParanoid" id="Q9N5U0"/>
<evidence type="ECO:0000313" key="2">
    <source>
        <dbReference type="Proteomes" id="UP000001940"/>
    </source>
</evidence>
<dbReference type="PhylomeDB" id="Q9N5U0"/>
<dbReference type="Pfam" id="PF12078">
    <property type="entry name" value="DUF3557"/>
    <property type="match status" value="1"/>
</dbReference>
<dbReference type="GeneID" id="173478"/>
<proteinExistence type="predicted"/>
<sequence length="376" mass="44193">MHQLNTLRRPFRAYRRLFNSSASWKIKHGTSPKLLKFTPRTDGSEFLFEKQKFSNPLTYPCLRAVHRQLDPNLRIALAQRCPSLQKIEKSTPLRINTLSFGTYGLKINSHTYHLQRINIGKPENTFIQLERDATLIYGLRDTKHLPVLKCATCSRDYREALIYLYEKVLGNRNLPVKVNRMEFKNYFSRQVWDLRNVKLRIKKLEVHNEIKQVLSTLAPCLDESSYPLESLELVQQFFTSDDLFNHHIIQTAKDLRIIGIHGNFHRLPNLRVHIQKVNVSPATLIKAIDYWLTRGKEIGTHFSISSCEMLEEEARVLWKAIRTNYIDLVEENQRLIDFSPEPLKIKSRFFSELWFNVVKESGNTWICDLQVRKTRA</sequence>
<dbReference type="PaxDb" id="6239-F45D11.10"/>
<protein>
    <submittedName>
        <fullName evidence="1">F-box C protein</fullName>
    </submittedName>
</protein>
<dbReference type="WormBase" id="F45D11.10a">
    <property type="protein sequence ID" value="CE40256"/>
    <property type="gene ID" value="WBGene00018456"/>
    <property type="gene designation" value="fbxc-39"/>
</dbReference>
<dbReference type="Proteomes" id="UP000001940">
    <property type="component" value="Chromosome II"/>
</dbReference>
<dbReference type="FunCoup" id="Q9N5U0">
    <property type="interactions" value="314"/>
</dbReference>
<dbReference type="EMBL" id="BX284602">
    <property type="protein sequence ID" value="CCD66365.1"/>
    <property type="molecule type" value="Genomic_DNA"/>
</dbReference>
<dbReference type="RefSeq" id="NP_493876.2">
    <property type="nucleotide sequence ID" value="NM_061475.5"/>
</dbReference>
<dbReference type="ExpressionAtlas" id="Q9N5U0">
    <property type="expression patterns" value="baseline and differential"/>
</dbReference>
<dbReference type="STRING" id="6239.F45D11.10a.1"/>
<gene>
    <name evidence="1 3" type="primary">fbxc-39</name>
    <name evidence="1" type="ORF">CELE_F45D11.10</name>
    <name evidence="3" type="ORF">F45D11.10</name>
</gene>
<organism evidence="1 2">
    <name type="scientific">Caenorhabditis elegans</name>
    <dbReference type="NCBI Taxonomy" id="6239"/>
    <lineage>
        <taxon>Eukaryota</taxon>
        <taxon>Metazoa</taxon>
        <taxon>Ecdysozoa</taxon>
        <taxon>Nematoda</taxon>
        <taxon>Chromadorea</taxon>
        <taxon>Rhabditida</taxon>
        <taxon>Rhabditina</taxon>
        <taxon>Rhabditomorpha</taxon>
        <taxon>Rhabditoidea</taxon>
        <taxon>Rhabditidae</taxon>
        <taxon>Peloderinae</taxon>
        <taxon>Caenorhabditis</taxon>
    </lineage>
</organism>
<dbReference type="AlphaFoldDB" id="Q9N5U0"/>
<name>Q9N5U0_CAEEL</name>
<dbReference type="HOGENOM" id="CLU_062501_0_0_1"/>
<dbReference type="OMA" id="WMANGEG"/>
<dbReference type="eggNOG" id="ENOG502TIG8">
    <property type="taxonomic scope" value="Eukaryota"/>
</dbReference>
<dbReference type="CTD" id="173478"/>
<dbReference type="PANTHER" id="PTHR31379:SF1">
    <property type="entry name" value="F-BOX C PROTEIN-RELATED"/>
    <property type="match status" value="1"/>
</dbReference>
<dbReference type="Bgee" id="WBGene00018456">
    <property type="expression patterns" value="Expressed in embryo and 3 other cell types or tissues"/>
</dbReference>
<accession>Q9N5U0</accession>
<dbReference type="PANTHER" id="PTHR31379">
    <property type="entry name" value="F-BOX C PROTEIN-RELATED-RELATED"/>
    <property type="match status" value="1"/>
</dbReference>